<evidence type="ECO:0000313" key="2">
    <source>
        <dbReference type="EMBL" id="KIF80833.1"/>
    </source>
</evidence>
<dbReference type="Proteomes" id="UP000031572">
    <property type="component" value="Unassembled WGS sequence"/>
</dbReference>
<dbReference type="Pfam" id="PF11753">
    <property type="entry name" value="DUF3310"/>
    <property type="match status" value="1"/>
</dbReference>
<proteinExistence type="predicted"/>
<dbReference type="EMBL" id="JWJG01000028">
    <property type="protein sequence ID" value="KIF80795.1"/>
    <property type="molecule type" value="Genomic_DNA"/>
</dbReference>
<gene>
    <name evidence="3" type="ORF">TSA66_01065</name>
    <name evidence="1" type="ORF">TSA66_08130</name>
    <name evidence="2" type="ORF">TSA66_08375</name>
</gene>
<comment type="caution">
    <text evidence="3">The sequence shown here is derived from an EMBL/GenBank/DDBJ whole genome shotgun (WGS) entry which is preliminary data.</text>
</comment>
<accession>A0A0C1YAN1</accession>
<dbReference type="EMBL" id="JWJG01000028">
    <property type="protein sequence ID" value="KIF80833.1"/>
    <property type="molecule type" value="Genomic_DNA"/>
</dbReference>
<keyword evidence="4" id="KW-1185">Reference proteome</keyword>
<dbReference type="STRING" id="709839.TSA66_01065"/>
<organism evidence="3 4">
    <name type="scientific">Noviherbaspirillum autotrophicum</name>
    <dbReference type="NCBI Taxonomy" id="709839"/>
    <lineage>
        <taxon>Bacteria</taxon>
        <taxon>Pseudomonadati</taxon>
        <taxon>Pseudomonadota</taxon>
        <taxon>Betaproteobacteria</taxon>
        <taxon>Burkholderiales</taxon>
        <taxon>Oxalobacteraceae</taxon>
        <taxon>Noviherbaspirillum</taxon>
    </lineage>
</organism>
<evidence type="ECO:0000313" key="4">
    <source>
        <dbReference type="Proteomes" id="UP000031572"/>
    </source>
</evidence>
<evidence type="ECO:0008006" key="5">
    <source>
        <dbReference type="Google" id="ProtNLM"/>
    </source>
</evidence>
<dbReference type="RefSeq" id="WP_040038646.1">
    <property type="nucleotide sequence ID" value="NZ_JWJG01000010.1"/>
</dbReference>
<evidence type="ECO:0000313" key="3">
    <source>
        <dbReference type="EMBL" id="KIF84058.1"/>
    </source>
</evidence>
<dbReference type="InterPro" id="IPR021739">
    <property type="entry name" value="SaV-like"/>
</dbReference>
<sequence>MSTTAAVAHDAVNHPKHYISHPSGVECIQVTEHMSFNLGNVVKYLWRADEKGAPLEDLKKARWYLDREIAKREAAADKVVTILDNDGA</sequence>
<reference evidence="3 4" key="1">
    <citation type="submission" date="2014-12" db="EMBL/GenBank/DDBJ databases">
        <title>Denitrispirillum autotrophicum gen. nov., sp. nov., Denitrifying, Facultatively Autotrophic Bacteria Isolated from Rice Paddy Soil.</title>
        <authorList>
            <person name="Ishii S."/>
            <person name="Ashida N."/>
            <person name="Ohno H."/>
            <person name="Otsuka S."/>
            <person name="Yokota A."/>
            <person name="Senoo K."/>
        </authorList>
    </citation>
    <scope>NUCLEOTIDE SEQUENCE [LARGE SCALE GENOMIC DNA]</scope>
    <source>
        <strain evidence="3 4">TSA66</strain>
    </source>
</reference>
<protein>
    <recommendedName>
        <fullName evidence="5">DUF3310 domain-containing protein</fullName>
    </recommendedName>
</protein>
<dbReference type="AlphaFoldDB" id="A0A0C1YAN1"/>
<evidence type="ECO:0000313" key="1">
    <source>
        <dbReference type="EMBL" id="KIF80795.1"/>
    </source>
</evidence>
<dbReference type="EMBL" id="JWJG01000010">
    <property type="protein sequence ID" value="KIF84058.1"/>
    <property type="molecule type" value="Genomic_DNA"/>
</dbReference>
<name>A0A0C1YAN1_9BURK</name>
<dbReference type="OrthoDB" id="1684418at2"/>